<dbReference type="AlphaFoldDB" id="A0A6C0EY91"/>
<evidence type="ECO:0000313" key="1">
    <source>
        <dbReference type="EMBL" id="QHT33269.1"/>
    </source>
</evidence>
<name>A0A6C0EY91_9ZZZZ</name>
<accession>A0A6C0EY91</accession>
<proteinExistence type="predicted"/>
<organism evidence="1">
    <name type="scientific">viral metagenome</name>
    <dbReference type="NCBI Taxonomy" id="1070528"/>
    <lineage>
        <taxon>unclassified sequences</taxon>
        <taxon>metagenomes</taxon>
        <taxon>organismal metagenomes</taxon>
    </lineage>
</organism>
<reference evidence="1" key="1">
    <citation type="journal article" date="2020" name="Nature">
        <title>Giant virus diversity and host interactions through global metagenomics.</title>
        <authorList>
            <person name="Schulz F."/>
            <person name="Roux S."/>
            <person name="Paez-Espino D."/>
            <person name="Jungbluth S."/>
            <person name="Walsh D.A."/>
            <person name="Denef V.J."/>
            <person name="McMahon K.D."/>
            <person name="Konstantinidis K.T."/>
            <person name="Eloe-Fadrosh E.A."/>
            <person name="Kyrpides N.C."/>
            <person name="Woyke T."/>
        </authorList>
    </citation>
    <scope>NUCLEOTIDE SEQUENCE</scope>
    <source>
        <strain evidence="1">GVMAG-M-3300009161-34</strain>
    </source>
</reference>
<sequence>MPVSIQTYNIARKLVRAKSTTGGVGRLIFVNPTGYNYNKFIPGSGVGGMSRSVRRYQYRHATTCENASGGQRTGSCFFT</sequence>
<protein>
    <submittedName>
        <fullName evidence="1">Uncharacterized protein</fullName>
    </submittedName>
</protein>
<dbReference type="EMBL" id="MN738961">
    <property type="protein sequence ID" value="QHT33269.1"/>
    <property type="molecule type" value="Genomic_DNA"/>
</dbReference>